<dbReference type="GO" id="GO:0003700">
    <property type="term" value="F:DNA-binding transcription factor activity"/>
    <property type="evidence" value="ECO:0007669"/>
    <property type="project" value="InterPro"/>
</dbReference>
<sequence>MTYTIGEAAALTGISVSALRYYDREGMFPGMRRTAGGSRIFSEQELSTLRVIHCLKSAGMSVKEIREFLLWCQEGDASLEKRGEMFHTRLREVEAQMEALRQTLGHIRYKCWYYDTAIAAGTEEAVKNLPEEEIPEELREYKL</sequence>
<dbReference type="GO" id="GO:0003677">
    <property type="term" value="F:DNA binding"/>
    <property type="evidence" value="ECO:0007669"/>
    <property type="project" value="UniProtKB-KW"/>
</dbReference>
<dbReference type="Pfam" id="PF13411">
    <property type="entry name" value="MerR_1"/>
    <property type="match status" value="1"/>
</dbReference>
<dbReference type="PANTHER" id="PTHR30204">
    <property type="entry name" value="REDOX-CYCLING DRUG-SENSING TRANSCRIPTIONAL ACTIVATOR SOXR"/>
    <property type="match status" value="1"/>
</dbReference>
<reference evidence="3" key="1">
    <citation type="submission" date="2020-10" db="EMBL/GenBank/DDBJ databases">
        <authorList>
            <person name="Gilroy R."/>
        </authorList>
    </citation>
    <scope>NUCLEOTIDE SEQUENCE</scope>
    <source>
        <strain evidence="3">CHK189-12415</strain>
    </source>
</reference>
<dbReference type="SMART" id="SM00422">
    <property type="entry name" value="HTH_MERR"/>
    <property type="match status" value="1"/>
</dbReference>
<dbReference type="InterPro" id="IPR009061">
    <property type="entry name" value="DNA-bd_dom_put_sf"/>
</dbReference>
<dbReference type="PANTHER" id="PTHR30204:SF83">
    <property type="entry name" value="TRANSCRIPTIONAL REGULATOR, MERR FAMILY"/>
    <property type="match status" value="1"/>
</dbReference>
<comment type="caution">
    <text evidence="3">The sequence shown here is derived from an EMBL/GenBank/DDBJ whole genome shotgun (WGS) entry which is preliminary data.</text>
</comment>
<organism evidence="3 4">
    <name type="scientific">Candidatus Faecivivens stercoravium</name>
    <dbReference type="NCBI Taxonomy" id="2840803"/>
    <lineage>
        <taxon>Bacteria</taxon>
        <taxon>Bacillati</taxon>
        <taxon>Bacillota</taxon>
        <taxon>Clostridia</taxon>
        <taxon>Eubacteriales</taxon>
        <taxon>Oscillospiraceae</taxon>
        <taxon>Oscillospiraceae incertae sedis</taxon>
        <taxon>Candidatus Faecivivens</taxon>
    </lineage>
</organism>
<proteinExistence type="predicted"/>
<dbReference type="InterPro" id="IPR047057">
    <property type="entry name" value="MerR_fam"/>
</dbReference>
<dbReference type="AlphaFoldDB" id="A0A9D1J5I2"/>
<evidence type="ECO:0000256" key="1">
    <source>
        <dbReference type="ARBA" id="ARBA00023125"/>
    </source>
</evidence>
<dbReference type="PROSITE" id="PS00552">
    <property type="entry name" value="HTH_MERR_1"/>
    <property type="match status" value="1"/>
</dbReference>
<dbReference type="Proteomes" id="UP000824241">
    <property type="component" value="Unassembled WGS sequence"/>
</dbReference>
<evidence type="ECO:0000313" key="4">
    <source>
        <dbReference type="Proteomes" id="UP000824241"/>
    </source>
</evidence>
<feature type="domain" description="HTH merR-type" evidence="2">
    <location>
        <begin position="2"/>
        <end position="71"/>
    </location>
</feature>
<dbReference type="EMBL" id="DVHA01000188">
    <property type="protein sequence ID" value="HIR61089.1"/>
    <property type="molecule type" value="Genomic_DNA"/>
</dbReference>
<name>A0A9D1J5I2_9FIRM</name>
<protein>
    <submittedName>
        <fullName evidence="3">MerR family transcriptional regulator</fullName>
    </submittedName>
</protein>
<dbReference type="Gene3D" id="1.10.1660.10">
    <property type="match status" value="1"/>
</dbReference>
<evidence type="ECO:0000259" key="2">
    <source>
        <dbReference type="PROSITE" id="PS50937"/>
    </source>
</evidence>
<evidence type="ECO:0000313" key="3">
    <source>
        <dbReference type="EMBL" id="HIR61089.1"/>
    </source>
</evidence>
<dbReference type="PRINTS" id="PR00040">
    <property type="entry name" value="HTHMERR"/>
</dbReference>
<accession>A0A9D1J5I2</accession>
<keyword evidence="1" id="KW-0238">DNA-binding</keyword>
<dbReference type="PROSITE" id="PS50937">
    <property type="entry name" value="HTH_MERR_2"/>
    <property type="match status" value="1"/>
</dbReference>
<gene>
    <name evidence="3" type="ORF">IAB37_05900</name>
</gene>
<dbReference type="InterPro" id="IPR000551">
    <property type="entry name" value="MerR-type_HTH_dom"/>
</dbReference>
<reference evidence="3" key="2">
    <citation type="journal article" date="2021" name="PeerJ">
        <title>Extensive microbial diversity within the chicken gut microbiome revealed by metagenomics and culture.</title>
        <authorList>
            <person name="Gilroy R."/>
            <person name="Ravi A."/>
            <person name="Getino M."/>
            <person name="Pursley I."/>
            <person name="Horton D.L."/>
            <person name="Alikhan N.F."/>
            <person name="Baker D."/>
            <person name="Gharbi K."/>
            <person name="Hall N."/>
            <person name="Watson M."/>
            <person name="Adriaenssens E.M."/>
            <person name="Foster-Nyarko E."/>
            <person name="Jarju S."/>
            <person name="Secka A."/>
            <person name="Antonio M."/>
            <person name="Oren A."/>
            <person name="Chaudhuri R.R."/>
            <person name="La Ragione R."/>
            <person name="Hildebrand F."/>
            <person name="Pallen M.J."/>
        </authorList>
    </citation>
    <scope>NUCLEOTIDE SEQUENCE</scope>
    <source>
        <strain evidence="3">CHK189-12415</strain>
    </source>
</reference>
<dbReference type="SUPFAM" id="SSF46955">
    <property type="entry name" value="Putative DNA-binding domain"/>
    <property type="match status" value="1"/>
</dbReference>
<dbReference type="CDD" id="cd01109">
    <property type="entry name" value="HTH_YyaN"/>
    <property type="match status" value="1"/>
</dbReference>